<dbReference type="InterPro" id="IPR002577">
    <property type="entry name" value="HTH_HxlR"/>
</dbReference>
<dbReference type="PROSITE" id="PS51118">
    <property type="entry name" value="HTH_HXLR"/>
    <property type="match status" value="1"/>
</dbReference>
<evidence type="ECO:0000313" key="5">
    <source>
        <dbReference type="EMBL" id="MBD2775764.1"/>
    </source>
</evidence>
<evidence type="ECO:0000256" key="2">
    <source>
        <dbReference type="ARBA" id="ARBA00023125"/>
    </source>
</evidence>
<feature type="domain" description="HTH hxlR-type" evidence="4">
    <location>
        <begin position="1"/>
        <end position="55"/>
    </location>
</feature>
<evidence type="ECO:0000259" key="4">
    <source>
        <dbReference type="PROSITE" id="PS51118"/>
    </source>
</evidence>
<dbReference type="Gene3D" id="1.10.10.10">
    <property type="entry name" value="Winged helix-like DNA-binding domain superfamily/Winged helix DNA-binding domain"/>
    <property type="match status" value="1"/>
</dbReference>
<protein>
    <submittedName>
        <fullName evidence="5">Winged helix-turn-helix transcriptional regulator</fullName>
    </submittedName>
</protein>
<keyword evidence="3" id="KW-0804">Transcription</keyword>
<sequence>MVGLSELERDGVVERKVYAEVPPKVEYSLTEFGRSLEPILLLMREWGDKYISKLLEQKQLHEVEFAPMEE</sequence>
<evidence type="ECO:0000256" key="3">
    <source>
        <dbReference type="ARBA" id="ARBA00023163"/>
    </source>
</evidence>
<dbReference type="GO" id="GO:0003677">
    <property type="term" value="F:DNA binding"/>
    <property type="evidence" value="ECO:0007669"/>
    <property type="project" value="UniProtKB-KW"/>
</dbReference>
<dbReference type="InterPro" id="IPR036390">
    <property type="entry name" value="WH_DNA-bd_sf"/>
</dbReference>
<dbReference type="SUPFAM" id="SSF46785">
    <property type="entry name" value="Winged helix' DNA-binding domain"/>
    <property type="match status" value="1"/>
</dbReference>
<dbReference type="EMBL" id="JACXAE010000085">
    <property type="protein sequence ID" value="MBD2775764.1"/>
    <property type="molecule type" value="Genomic_DNA"/>
</dbReference>
<dbReference type="InterPro" id="IPR036388">
    <property type="entry name" value="WH-like_DNA-bd_sf"/>
</dbReference>
<reference evidence="5" key="1">
    <citation type="submission" date="2020-09" db="EMBL/GenBank/DDBJ databases">
        <title>Iningainema tapete sp. nov. (Scytonemataceae, Cyanobacteria) from greenhouses in central Florida (USA) produces two types of nodularin with biosynthetic potential for microcystin-LR and anabaenopeptins.</title>
        <authorList>
            <person name="Berthold D.E."/>
            <person name="Lefler F.W."/>
            <person name="Huang I.-S."/>
            <person name="Abdulla H."/>
            <person name="Zimba P.V."/>
            <person name="Laughinghouse H.D. IV."/>
        </authorList>
    </citation>
    <scope>NUCLEOTIDE SEQUENCE</scope>
    <source>
        <strain evidence="5">BLCCT55</strain>
    </source>
</reference>
<dbReference type="PANTHER" id="PTHR33204">
    <property type="entry name" value="TRANSCRIPTIONAL REGULATOR, MARR FAMILY"/>
    <property type="match status" value="1"/>
</dbReference>
<keyword evidence="1" id="KW-0805">Transcription regulation</keyword>
<dbReference type="RefSeq" id="WP_190834642.1">
    <property type="nucleotide sequence ID" value="NZ_CAWPPI010000085.1"/>
</dbReference>
<evidence type="ECO:0000256" key="1">
    <source>
        <dbReference type="ARBA" id="ARBA00023015"/>
    </source>
</evidence>
<keyword evidence="6" id="KW-1185">Reference proteome</keyword>
<dbReference type="Proteomes" id="UP000629098">
    <property type="component" value="Unassembled WGS sequence"/>
</dbReference>
<proteinExistence type="predicted"/>
<gene>
    <name evidence="5" type="ORF">ICL16_27825</name>
</gene>
<comment type="caution">
    <text evidence="5">The sequence shown here is derived from an EMBL/GenBank/DDBJ whole genome shotgun (WGS) entry which is preliminary data.</text>
</comment>
<dbReference type="AlphaFoldDB" id="A0A8J6XH20"/>
<organism evidence="5 6">
    <name type="scientific">Iningainema tapete BLCC-T55</name>
    <dbReference type="NCBI Taxonomy" id="2748662"/>
    <lineage>
        <taxon>Bacteria</taxon>
        <taxon>Bacillati</taxon>
        <taxon>Cyanobacteriota</taxon>
        <taxon>Cyanophyceae</taxon>
        <taxon>Nostocales</taxon>
        <taxon>Scytonemataceae</taxon>
        <taxon>Iningainema tapete</taxon>
    </lineage>
</organism>
<dbReference type="Pfam" id="PF01638">
    <property type="entry name" value="HxlR"/>
    <property type="match status" value="1"/>
</dbReference>
<evidence type="ECO:0000313" key="6">
    <source>
        <dbReference type="Proteomes" id="UP000629098"/>
    </source>
</evidence>
<accession>A0A8J6XH20</accession>
<dbReference type="PANTHER" id="PTHR33204:SF33">
    <property type="entry name" value="TRANSCRIPTIONAL REGULATOR, MARR FAMILY"/>
    <property type="match status" value="1"/>
</dbReference>
<keyword evidence="2" id="KW-0238">DNA-binding</keyword>
<name>A0A8J6XH20_9CYAN</name>